<comment type="caution">
    <text evidence="2">The sequence shown here is derived from an EMBL/GenBank/DDBJ whole genome shotgun (WGS) entry which is preliminary data.</text>
</comment>
<gene>
    <name evidence="2" type="ORF">KIPB_014864</name>
</gene>
<feature type="region of interest" description="Disordered" evidence="1">
    <location>
        <begin position="1"/>
        <end position="21"/>
    </location>
</feature>
<evidence type="ECO:0000313" key="3">
    <source>
        <dbReference type="Proteomes" id="UP000265618"/>
    </source>
</evidence>
<dbReference type="EMBL" id="BDIP01007926">
    <property type="protein sequence ID" value="GCA64630.1"/>
    <property type="molecule type" value="Genomic_DNA"/>
</dbReference>
<reference evidence="2 3" key="1">
    <citation type="journal article" date="2018" name="PLoS ONE">
        <title>The draft genome of Kipferlia bialata reveals reductive genome evolution in fornicate parasites.</title>
        <authorList>
            <person name="Tanifuji G."/>
            <person name="Takabayashi S."/>
            <person name="Kume K."/>
            <person name="Takagi M."/>
            <person name="Nakayama T."/>
            <person name="Kamikawa R."/>
            <person name="Inagaki Y."/>
            <person name="Hashimoto T."/>
        </authorList>
    </citation>
    <scope>NUCLEOTIDE SEQUENCE [LARGE SCALE GENOMIC DNA]</scope>
    <source>
        <strain evidence="2">NY0173</strain>
    </source>
</reference>
<organism evidence="2 3">
    <name type="scientific">Kipferlia bialata</name>
    <dbReference type="NCBI Taxonomy" id="797122"/>
    <lineage>
        <taxon>Eukaryota</taxon>
        <taxon>Metamonada</taxon>
        <taxon>Carpediemonas-like organisms</taxon>
        <taxon>Kipferlia</taxon>
    </lineage>
</organism>
<dbReference type="AlphaFoldDB" id="A0A391NVN8"/>
<accession>A0A391NVN8</accession>
<keyword evidence="3" id="KW-1185">Reference proteome</keyword>
<name>A0A391NVN8_9EUKA</name>
<feature type="non-terminal residue" evidence="2">
    <location>
        <position position="43"/>
    </location>
</feature>
<dbReference type="Proteomes" id="UP000265618">
    <property type="component" value="Unassembled WGS sequence"/>
</dbReference>
<sequence length="43" mass="5463">MSVDRGSGERERIREKERKRERRVLERERVLREGKERVRPEWK</sequence>
<evidence type="ECO:0000256" key="1">
    <source>
        <dbReference type="SAM" id="MobiDB-lite"/>
    </source>
</evidence>
<evidence type="ECO:0000313" key="2">
    <source>
        <dbReference type="EMBL" id="GCA64630.1"/>
    </source>
</evidence>
<proteinExistence type="predicted"/>
<protein>
    <submittedName>
        <fullName evidence="2">Uncharacterized protein</fullName>
    </submittedName>
</protein>